<reference evidence="2 3" key="1">
    <citation type="submission" date="2018-05" db="EMBL/GenBank/DDBJ databases">
        <title>Chitinophaga sp. K3CV102501T nov., isolated from isolated from a monsoon evergreen broad-leaved forest soil.</title>
        <authorList>
            <person name="Lv Y."/>
        </authorList>
    </citation>
    <scope>NUCLEOTIDE SEQUENCE [LARGE SCALE GENOMIC DNA]</scope>
    <source>
        <strain evidence="2 3">GDMCC 1.1325</strain>
    </source>
</reference>
<evidence type="ECO:0000313" key="2">
    <source>
        <dbReference type="EMBL" id="RBL89842.1"/>
    </source>
</evidence>
<protein>
    <recommendedName>
        <fullName evidence="4">YD repeat-containing protein</fullName>
    </recommendedName>
</protein>
<dbReference type="EMBL" id="QFFJ01000002">
    <property type="protein sequence ID" value="RBL89842.1"/>
    <property type="molecule type" value="Genomic_DNA"/>
</dbReference>
<accession>A0A365XU09</accession>
<keyword evidence="1" id="KW-0732">Signal</keyword>
<evidence type="ECO:0000313" key="3">
    <source>
        <dbReference type="Proteomes" id="UP000253410"/>
    </source>
</evidence>
<proteinExistence type="predicted"/>
<dbReference type="OrthoDB" id="680656at2"/>
<organism evidence="2 3">
    <name type="scientific">Chitinophaga flava</name>
    <dbReference type="NCBI Taxonomy" id="2259036"/>
    <lineage>
        <taxon>Bacteria</taxon>
        <taxon>Pseudomonadati</taxon>
        <taxon>Bacteroidota</taxon>
        <taxon>Chitinophagia</taxon>
        <taxon>Chitinophagales</taxon>
        <taxon>Chitinophagaceae</taxon>
        <taxon>Chitinophaga</taxon>
    </lineage>
</organism>
<dbReference type="AlphaFoldDB" id="A0A365XU09"/>
<feature type="chain" id="PRO_5016958974" description="YD repeat-containing protein" evidence="1">
    <location>
        <begin position="31"/>
        <end position="1001"/>
    </location>
</feature>
<keyword evidence="3" id="KW-1185">Reference proteome</keyword>
<dbReference type="RefSeq" id="WP_113618591.1">
    <property type="nucleotide sequence ID" value="NZ_QFFJ01000002.1"/>
</dbReference>
<dbReference type="Proteomes" id="UP000253410">
    <property type="component" value="Unassembled WGS sequence"/>
</dbReference>
<feature type="signal peptide" evidence="1">
    <location>
        <begin position="1"/>
        <end position="30"/>
    </location>
</feature>
<name>A0A365XU09_9BACT</name>
<sequence length="1001" mass="114720">MIFIHDNFKKVVASFWSVLLFFFVAETTVAQQTIDPNSFKNPNILSPDVANLGEFGRVPVLPFNGTVDVSIPLYTLKYRDMEVPLILLYNTRGNKVETFRSWVGLGWSLISGGVITREVNYQPDEEQLNFGKIREDREDWWRASETIDGPDEFSFNFLGHTGSFYMDRNGKWQIKSKDANSLKIDCVVADKLDANEGGPLYNVKNIITFVITTQDGTTYTFGRQAEAIEKTRSCKLTAVPEEDPFGVPLLVSNAWHLVEIKNQKGQINFKYKRGGHISARNVTEICRDPWITEMNPSIETPNEANATRYNGHYLSYLESIEAPQYCTLKFNMAESADLKYESFNFVQRFYALVSAEPGGSVTKDLFFSLGYFPLDAYNNKEKYFKLDNIKISYAGQNTEDQVKFSYIDNSTERLKLSKVTIYPQENLSEHSYSFTYNPQKLPSYLSGRVDHWGYYNGRNFYGDKLKIGIKEPPDLVAYFNSREPDPSFLQAEILNKIEYPTGGSTTFVYEPHDYSSIVMYKPMGVQGTPQKFAGGLRIKKIINIDGVTTLPLVREFFYTKDFIQGGTLSSGVCTGLPVYYESGYDRLGSSFRFCSSPNGFAGLSDGNHITYTEVVERNTDGSYKKYTYSNHDNGYLDMAPDLIKMGRSITTDVASVYTSYICSKRELERGLLLQSDVFNSDRKLLLSEINTYNSEDNKYEQFLKQKLDITSIGGATFLVTSRLFYFWPFLAKQEQVEYDKNGNRFSTVKVFDYDRENRLPRMQSQLINNDNYIITRYKYATDFIGNVVYDEMVKRNMIAPVVETIVEKKFPESLRLNTGTSSIIQPYKLSHKKTNYGLWNESKHILPISQEEGNEGSPLKTVVKFEGYDNYGNLIQSRTSKGILTSYLWGYSGLYPVAEINGLDYSRAFRVVDENILLNVNNVFSEQQIMSELDKLRSNLNAALIKTYTYRFGDGMTQTKNAQGVRTYFYYDRAHRLSMTKDNDGSIIKMYDYNYKLPSNY</sequence>
<evidence type="ECO:0008006" key="4">
    <source>
        <dbReference type="Google" id="ProtNLM"/>
    </source>
</evidence>
<evidence type="ECO:0000256" key="1">
    <source>
        <dbReference type="SAM" id="SignalP"/>
    </source>
</evidence>
<gene>
    <name evidence="2" type="ORF">DF182_25505</name>
</gene>
<comment type="caution">
    <text evidence="2">The sequence shown here is derived from an EMBL/GenBank/DDBJ whole genome shotgun (WGS) entry which is preliminary data.</text>
</comment>